<feature type="transmembrane region" description="Helical" evidence="1">
    <location>
        <begin position="6"/>
        <end position="37"/>
    </location>
</feature>
<gene>
    <name evidence="2" type="ORF">B1H29_01625</name>
</gene>
<feature type="transmembrane region" description="Helical" evidence="1">
    <location>
        <begin position="79"/>
        <end position="98"/>
    </location>
</feature>
<evidence type="ECO:0008006" key="4">
    <source>
        <dbReference type="Google" id="ProtNLM"/>
    </source>
</evidence>
<dbReference type="AlphaFoldDB" id="A0A1S6J235"/>
<name>A0A1S6J235_9ACTN</name>
<protein>
    <recommendedName>
        <fullName evidence="4">DUF2238 domain-containing protein</fullName>
    </recommendedName>
</protein>
<keyword evidence="1" id="KW-0472">Membrane</keyword>
<dbReference type="KEGG" id="spac:B1H29_01625"/>
<evidence type="ECO:0000256" key="1">
    <source>
        <dbReference type="SAM" id="Phobius"/>
    </source>
</evidence>
<dbReference type="RefSeq" id="WP_079159951.1">
    <property type="nucleotide sequence ID" value="NZ_LIQD01000005.1"/>
</dbReference>
<feature type="transmembrane region" description="Helical" evidence="1">
    <location>
        <begin position="110"/>
        <end position="131"/>
    </location>
</feature>
<dbReference type="Pfam" id="PF09997">
    <property type="entry name" value="DUF2238"/>
    <property type="match status" value="1"/>
</dbReference>
<dbReference type="InterPro" id="IPR014509">
    <property type="entry name" value="YjdF-like"/>
</dbReference>
<sequence length="187" mass="19435">MTWLAVMVLACSAVVVGALGEGFAALRFLSGVVLLVVVTRLRVPPPFEAVFSVVVTVAFWCDVGSWYRRAPELDTVVHFLLTGTGSVVVFLALLRGAGPALGQAAANIPRWTLTVLVGMAGTSAATLWELYEWVAEQATPGTMRVGYGDTVADLAVGVAGSLLAGALFAGTSRAALTPTSSATRRKP</sequence>
<keyword evidence="1" id="KW-1133">Transmembrane helix</keyword>
<dbReference type="Proteomes" id="UP000189443">
    <property type="component" value="Chromosome"/>
</dbReference>
<keyword evidence="3" id="KW-1185">Reference proteome</keyword>
<evidence type="ECO:0000313" key="3">
    <source>
        <dbReference type="Proteomes" id="UP000189443"/>
    </source>
</evidence>
<feature type="transmembrane region" description="Helical" evidence="1">
    <location>
        <begin position="151"/>
        <end position="176"/>
    </location>
</feature>
<keyword evidence="1" id="KW-0812">Transmembrane</keyword>
<organism evidence="2 3">
    <name type="scientific">Streptomyces pactum</name>
    <dbReference type="NCBI Taxonomy" id="68249"/>
    <lineage>
        <taxon>Bacteria</taxon>
        <taxon>Bacillati</taxon>
        <taxon>Actinomycetota</taxon>
        <taxon>Actinomycetes</taxon>
        <taxon>Kitasatosporales</taxon>
        <taxon>Streptomycetaceae</taxon>
        <taxon>Streptomyces</taxon>
    </lineage>
</organism>
<proteinExistence type="predicted"/>
<feature type="transmembrane region" description="Helical" evidence="1">
    <location>
        <begin position="49"/>
        <end position="67"/>
    </location>
</feature>
<reference evidence="2 3" key="1">
    <citation type="submission" date="2017-02" db="EMBL/GenBank/DDBJ databases">
        <title>Streptomyces pactum ACT12 Genome sequencing and assembly.</title>
        <authorList>
            <person name="Xue Q."/>
            <person name="Yan X."/>
            <person name="Jia L."/>
            <person name="Yan H."/>
        </authorList>
    </citation>
    <scope>NUCLEOTIDE SEQUENCE [LARGE SCALE GENOMIC DNA]</scope>
    <source>
        <strain evidence="2 3">ACT12</strain>
    </source>
</reference>
<evidence type="ECO:0000313" key="2">
    <source>
        <dbReference type="EMBL" id="AQS65810.1"/>
    </source>
</evidence>
<dbReference type="EMBL" id="CP019724">
    <property type="protein sequence ID" value="AQS65810.1"/>
    <property type="molecule type" value="Genomic_DNA"/>
</dbReference>
<accession>A0A1S6J235</accession>